<organism evidence="1 2">
    <name type="scientific">Amycolatopsis thermalba</name>
    <dbReference type="NCBI Taxonomy" id="944492"/>
    <lineage>
        <taxon>Bacteria</taxon>
        <taxon>Bacillati</taxon>
        <taxon>Actinomycetota</taxon>
        <taxon>Actinomycetes</taxon>
        <taxon>Pseudonocardiales</taxon>
        <taxon>Pseudonocardiaceae</taxon>
        <taxon>Amycolatopsis</taxon>
    </lineage>
</organism>
<name>A0ABY4P126_9PSEU</name>
<evidence type="ECO:0000313" key="1">
    <source>
        <dbReference type="EMBL" id="UQS26037.1"/>
    </source>
</evidence>
<sequence length="123" mass="13270">MIRDARDIPSRCGDVRDHASGLPRLLTAKCATCIFRPGNLMFLPPGYRDQLVQEALARDSWIVCHATLPDTGNPPGTQALYRGFWDVHARESAGCRLTLALGGPVLVPPPTPPAETGHSTGEQ</sequence>
<proteinExistence type="predicted"/>
<protein>
    <submittedName>
        <fullName evidence="1">Uncharacterized protein</fullName>
    </submittedName>
</protein>
<accession>A0ABY4P126</accession>
<keyword evidence="2" id="KW-1185">Reference proteome</keyword>
<dbReference type="Proteomes" id="UP000830158">
    <property type="component" value="Chromosome"/>
</dbReference>
<reference evidence="1" key="1">
    <citation type="submission" date="2022-01" db="EMBL/GenBank/DDBJ databases">
        <title>PSI-footprinting approach for the identification of protein synthesis inhibitor producers.</title>
        <authorList>
            <person name="Handel F."/>
            <person name="Kulik A."/>
            <person name="Wex K.W."/>
            <person name="Berscheid A."/>
            <person name="Saur J.S."/>
            <person name="Winkler A."/>
            <person name="Wibberg D."/>
            <person name="Kalinowski J."/>
            <person name="Broetz-Oesterhelt H."/>
            <person name="Mast Y."/>
        </authorList>
    </citation>
    <scope>NUCLEOTIDE SEQUENCE</scope>
    <source>
        <strain evidence="1">KNN 49.3e</strain>
    </source>
</reference>
<dbReference type="RefSeq" id="WP_116111132.1">
    <property type="nucleotide sequence ID" value="NZ_CP091196.1"/>
</dbReference>
<gene>
    <name evidence="1" type="ORF">L1857_26105</name>
</gene>
<dbReference type="EMBL" id="CP091196">
    <property type="protein sequence ID" value="UQS26037.1"/>
    <property type="molecule type" value="Genomic_DNA"/>
</dbReference>
<evidence type="ECO:0000313" key="2">
    <source>
        <dbReference type="Proteomes" id="UP000830158"/>
    </source>
</evidence>